<dbReference type="RefSeq" id="WP_098177192.1">
    <property type="nucleotide sequence ID" value="NZ_NUEQ01000034.1"/>
</dbReference>
<evidence type="ECO:0000313" key="3">
    <source>
        <dbReference type="EMBL" id="PEJ30222.1"/>
    </source>
</evidence>
<reference evidence="3 4" key="1">
    <citation type="submission" date="2017-09" db="EMBL/GenBank/DDBJ databases">
        <title>Large-scale bioinformatics analysis of Bacillus genomes uncovers conserved roles of natural products in bacterial physiology.</title>
        <authorList>
            <consortium name="Agbiome Team Llc"/>
            <person name="Bleich R.M."/>
            <person name="Kirk G.J."/>
            <person name="Santa Maria K.C."/>
            <person name="Allen S.E."/>
            <person name="Farag S."/>
            <person name="Shank E.A."/>
            <person name="Bowers A."/>
        </authorList>
    </citation>
    <scope>NUCLEOTIDE SEQUENCE [LARGE SCALE GENOMIC DNA]</scope>
    <source>
        <strain evidence="3 4">AFS003229</strain>
    </source>
</reference>
<comment type="caution">
    <text evidence="3">The sequence shown here is derived from an EMBL/GenBank/DDBJ whole genome shotgun (WGS) entry which is preliminary data.</text>
</comment>
<feature type="domain" description="Glycosyltransferase subfamily 4-like N-terminal" evidence="2">
    <location>
        <begin position="15"/>
        <end position="181"/>
    </location>
</feature>
<accession>A0AAX0S0A5</accession>
<dbReference type="Pfam" id="PF00534">
    <property type="entry name" value="Glycos_transf_1"/>
    <property type="match status" value="1"/>
</dbReference>
<name>A0AAX0S0A5_9BACI</name>
<dbReference type="PANTHER" id="PTHR12526">
    <property type="entry name" value="GLYCOSYLTRANSFERASE"/>
    <property type="match status" value="1"/>
</dbReference>
<evidence type="ECO:0000259" key="2">
    <source>
        <dbReference type="Pfam" id="PF13439"/>
    </source>
</evidence>
<dbReference type="EMBL" id="NUEQ01000034">
    <property type="protein sequence ID" value="PEJ30222.1"/>
    <property type="molecule type" value="Genomic_DNA"/>
</dbReference>
<evidence type="ECO:0000313" key="4">
    <source>
        <dbReference type="Proteomes" id="UP000220106"/>
    </source>
</evidence>
<dbReference type="PANTHER" id="PTHR12526:SF625">
    <property type="entry name" value="PHOSPHATIDYLINOSITOL GLYCAN-CLASS A"/>
    <property type="match status" value="1"/>
</dbReference>
<organism evidence="3 4">
    <name type="scientific">Peribacillus butanolivorans</name>
    <dbReference type="NCBI Taxonomy" id="421767"/>
    <lineage>
        <taxon>Bacteria</taxon>
        <taxon>Bacillati</taxon>
        <taxon>Bacillota</taxon>
        <taxon>Bacilli</taxon>
        <taxon>Bacillales</taxon>
        <taxon>Bacillaceae</taxon>
        <taxon>Peribacillus</taxon>
    </lineage>
</organism>
<protein>
    <submittedName>
        <fullName evidence="3">Glycosyl transferase family 1</fullName>
    </submittedName>
</protein>
<dbReference type="SUPFAM" id="SSF53756">
    <property type="entry name" value="UDP-Glycosyltransferase/glycogen phosphorylase"/>
    <property type="match status" value="1"/>
</dbReference>
<gene>
    <name evidence="3" type="ORF">CN689_20825</name>
</gene>
<dbReference type="GO" id="GO:0016757">
    <property type="term" value="F:glycosyltransferase activity"/>
    <property type="evidence" value="ECO:0007669"/>
    <property type="project" value="InterPro"/>
</dbReference>
<dbReference type="InterPro" id="IPR001296">
    <property type="entry name" value="Glyco_trans_1"/>
</dbReference>
<dbReference type="CDD" id="cd03801">
    <property type="entry name" value="GT4_PimA-like"/>
    <property type="match status" value="1"/>
</dbReference>
<proteinExistence type="predicted"/>
<keyword evidence="3" id="KW-0808">Transferase</keyword>
<evidence type="ECO:0000259" key="1">
    <source>
        <dbReference type="Pfam" id="PF00534"/>
    </source>
</evidence>
<dbReference type="InterPro" id="IPR028098">
    <property type="entry name" value="Glyco_trans_4-like_N"/>
</dbReference>
<dbReference type="Pfam" id="PF13439">
    <property type="entry name" value="Glyco_transf_4"/>
    <property type="match status" value="1"/>
</dbReference>
<dbReference type="Proteomes" id="UP000220106">
    <property type="component" value="Unassembled WGS sequence"/>
</dbReference>
<sequence length="396" mass="43814">MNILITTIFSYPHEGGLSSHITTLKKGLKSRGHSVDILSFSQLPSFKKKLLAQAPGFLLNKVKHGSGQLFNDRQRLKLLTSSIKSLKKKYDVINAQDIFATLASIESGIPTVETVHGYYSFEAVSRGAISPDSMEDLIIRDFERKAYQSVAKVVTVDHRIKDYINHLAHIEAETIKNFIDVAAFKPETTDRNETRQVFQIPLHKKMLFVPRRMTEKNGVIYPIMALPEVLKNHHDTVLVYAGTGEQQAQLEETIAKLKLTDSVLFLGSVPFEKMQNLYGASDIVLIPSVHSHGVEEATSISALEAMSSGSPVIASAVGGLKEILSDGEDGLLVEEKNIKALSQAISSLLSDPIRAAKLAEKARYKIENEYSHLAAAERFEKAYQEVLNSKTGRPNT</sequence>
<dbReference type="AlphaFoldDB" id="A0AAX0S0A5"/>
<feature type="domain" description="Glycosyl transferase family 1" evidence="1">
    <location>
        <begin position="190"/>
        <end position="363"/>
    </location>
</feature>
<dbReference type="Gene3D" id="3.40.50.2000">
    <property type="entry name" value="Glycogen Phosphorylase B"/>
    <property type="match status" value="2"/>
</dbReference>